<gene>
    <name evidence="1" type="ORF">JCM17846_33490</name>
</gene>
<dbReference type="Proteomes" id="UP000324996">
    <property type="component" value="Unassembled WGS sequence"/>
</dbReference>
<evidence type="ECO:0000313" key="1">
    <source>
        <dbReference type="EMBL" id="GER05667.1"/>
    </source>
</evidence>
<dbReference type="EMBL" id="BKCN01000040">
    <property type="protein sequence ID" value="GER05667.1"/>
    <property type="molecule type" value="Genomic_DNA"/>
</dbReference>
<reference evidence="1 2" key="1">
    <citation type="submission" date="2019-09" db="EMBL/GenBank/DDBJ databases">
        <title>NBRP : Genome information of microbial organism related human and environment.</title>
        <authorList>
            <person name="Hattori M."/>
            <person name="Oshima K."/>
            <person name="Inaba H."/>
            <person name="Suda W."/>
            <person name="Sakamoto M."/>
            <person name="Iino T."/>
            <person name="Kitahara M."/>
            <person name="Oshida Y."/>
            <person name="Iida T."/>
            <person name="Kudo T."/>
            <person name="Itoh T."/>
            <person name="Ohkuma M."/>
        </authorList>
    </citation>
    <scope>NUCLEOTIDE SEQUENCE [LARGE SCALE GENOMIC DNA]</scope>
    <source>
        <strain evidence="1 2">Q-1</strain>
    </source>
</reference>
<dbReference type="AlphaFoldDB" id="A0A5A7NCL5"/>
<protein>
    <submittedName>
        <fullName evidence="1">Uncharacterized protein</fullName>
    </submittedName>
</protein>
<evidence type="ECO:0000313" key="2">
    <source>
        <dbReference type="Proteomes" id="UP000324996"/>
    </source>
</evidence>
<proteinExistence type="predicted"/>
<comment type="caution">
    <text evidence="1">The sequence shown here is derived from an EMBL/GenBank/DDBJ whole genome shotgun (WGS) entry which is preliminary data.</text>
</comment>
<accession>A0A5A7NCL5</accession>
<sequence length="40" mass="4472">MIDPRILAQTLTATDLPLALIRHANRPHQQRAGARKALKD</sequence>
<keyword evidence="2" id="KW-1185">Reference proteome</keyword>
<organism evidence="1 2">
    <name type="scientific">Iodidimonas nitroreducens</name>
    <dbReference type="NCBI Taxonomy" id="1236968"/>
    <lineage>
        <taxon>Bacteria</taxon>
        <taxon>Pseudomonadati</taxon>
        <taxon>Pseudomonadota</taxon>
        <taxon>Alphaproteobacteria</taxon>
        <taxon>Iodidimonadales</taxon>
        <taxon>Iodidimonadaceae</taxon>
        <taxon>Iodidimonas</taxon>
    </lineage>
</organism>
<dbReference type="RefSeq" id="WP_313982513.1">
    <property type="nucleotide sequence ID" value="NZ_BKCN01000040.1"/>
</dbReference>
<name>A0A5A7NCL5_9PROT</name>